<dbReference type="Proteomes" id="UP000000852">
    <property type="component" value="Chromosome"/>
</dbReference>
<keyword evidence="2" id="KW-1185">Reference proteome</keyword>
<dbReference type="EMBL" id="CP001681">
    <property type="protein sequence ID" value="ACU03148.1"/>
    <property type="molecule type" value="Genomic_DNA"/>
</dbReference>
<dbReference type="HOGENOM" id="CLU_126559_0_0_10"/>
<sequence length="164" mass="18141">MGIVWLAAAGSSWSFGRNIISYEKNNFIEIARSQIGIRETNCENCGVAVKGYLSYVGIKSPAPWCAAFVSWCFGQAGYARPRTAWSPALFPRSRLVTAAKPGIVYGIFFASMKRIGHCGITERLQGDFIVGLEANTSLAGSREGDGVYRKVRHKRSIHRYADWL</sequence>
<reference evidence="1 2" key="1">
    <citation type="journal article" date="2009" name="Stand. Genomic Sci.">
        <title>Complete genome sequence of Pedobacter heparinus type strain (HIM 762-3).</title>
        <authorList>
            <person name="Han C."/>
            <person name="Spring S."/>
            <person name="Lapidus A."/>
            <person name="Del Rio T.G."/>
            <person name="Tice H."/>
            <person name="Copeland A."/>
            <person name="Cheng J.F."/>
            <person name="Lucas S."/>
            <person name="Chen F."/>
            <person name="Nolan M."/>
            <person name="Bruce D."/>
            <person name="Goodwin L."/>
            <person name="Pitluck S."/>
            <person name="Ivanova N."/>
            <person name="Mavromatis K."/>
            <person name="Mikhailova N."/>
            <person name="Pati A."/>
            <person name="Chen A."/>
            <person name="Palaniappan K."/>
            <person name="Land M."/>
            <person name="Hauser L."/>
            <person name="Chang Y.J."/>
            <person name="Jeffries C.C."/>
            <person name="Saunders E."/>
            <person name="Chertkov O."/>
            <person name="Brettin T."/>
            <person name="Goker M."/>
            <person name="Rohde M."/>
            <person name="Bristow J."/>
            <person name="Eisen J.A."/>
            <person name="Markowitz V."/>
            <person name="Hugenholtz P."/>
            <person name="Kyrpides N.C."/>
            <person name="Klenk H.P."/>
            <person name="Detter J.C."/>
        </authorList>
    </citation>
    <scope>NUCLEOTIDE SEQUENCE [LARGE SCALE GENOMIC DNA]</scope>
    <source>
        <strain evidence="2">ATCC 13125 / DSM 2366 / CIP 104194 / JCM 7457 / NBRC 12017 / NCIMB 9290 / NRRL B-14731 / HIM 762-3</strain>
    </source>
</reference>
<dbReference type="STRING" id="485917.Phep_0926"/>
<organism evidence="1 2">
    <name type="scientific">Pedobacter heparinus (strain ATCC 13125 / DSM 2366 / CIP 104194 / JCM 7457 / NBRC 12017 / NCIMB 9290 / NRRL B-14731 / HIM 762-3)</name>
    <dbReference type="NCBI Taxonomy" id="485917"/>
    <lineage>
        <taxon>Bacteria</taxon>
        <taxon>Pseudomonadati</taxon>
        <taxon>Bacteroidota</taxon>
        <taxon>Sphingobacteriia</taxon>
        <taxon>Sphingobacteriales</taxon>
        <taxon>Sphingobacteriaceae</taxon>
        <taxon>Pedobacter</taxon>
    </lineage>
</organism>
<dbReference type="eggNOG" id="COG3409">
    <property type="taxonomic scope" value="Bacteria"/>
</dbReference>
<name>C6Y2T5_PEDHD</name>
<gene>
    <name evidence="1" type="ordered locus">Phep_0926</name>
</gene>
<evidence type="ECO:0000313" key="2">
    <source>
        <dbReference type="Proteomes" id="UP000000852"/>
    </source>
</evidence>
<proteinExistence type="predicted"/>
<evidence type="ECO:0008006" key="3">
    <source>
        <dbReference type="Google" id="ProtNLM"/>
    </source>
</evidence>
<dbReference type="KEGG" id="phe:Phep_0926"/>
<accession>C6Y2T5</accession>
<dbReference type="Gene3D" id="3.90.1720.10">
    <property type="entry name" value="endopeptidase domain like (from Nostoc punctiforme)"/>
    <property type="match status" value="1"/>
</dbReference>
<protein>
    <recommendedName>
        <fullName evidence="3">Peptidase C51 domain-containing protein</fullName>
    </recommendedName>
</protein>
<dbReference type="AlphaFoldDB" id="C6Y2T5"/>
<evidence type="ECO:0000313" key="1">
    <source>
        <dbReference type="EMBL" id="ACU03148.1"/>
    </source>
</evidence>